<dbReference type="Proteomes" id="UP000663888">
    <property type="component" value="Unassembled WGS sequence"/>
</dbReference>
<evidence type="ECO:0000256" key="2">
    <source>
        <dbReference type="ARBA" id="ARBA00005179"/>
    </source>
</evidence>
<dbReference type="Gene3D" id="1.10.630.10">
    <property type="entry name" value="Cytochrome P450"/>
    <property type="match status" value="1"/>
</dbReference>
<dbReference type="PRINTS" id="PR00385">
    <property type="entry name" value="P450"/>
</dbReference>
<keyword evidence="7 9" id="KW-0408">Iron</keyword>
<dbReference type="GO" id="GO:0016705">
    <property type="term" value="F:oxidoreductase activity, acting on paired donors, with incorporation or reduction of molecular oxygen"/>
    <property type="evidence" value="ECO:0007669"/>
    <property type="project" value="InterPro"/>
</dbReference>
<dbReference type="GO" id="GO:0020037">
    <property type="term" value="F:heme binding"/>
    <property type="evidence" value="ECO:0007669"/>
    <property type="project" value="InterPro"/>
</dbReference>
<evidence type="ECO:0000313" key="12">
    <source>
        <dbReference type="EMBL" id="CAE6487567.1"/>
    </source>
</evidence>
<reference evidence="12" key="1">
    <citation type="submission" date="2021-01" db="EMBL/GenBank/DDBJ databases">
        <authorList>
            <person name="Kaushik A."/>
        </authorList>
    </citation>
    <scope>NUCLEOTIDE SEQUENCE</scope>
    <source>
        <strain evidence="12">AG4-R118</strain>
    </source>
</reference>
<evidence type="ECO:0000256" key="9">
    <source>
        <dbReference type="PIRSR" id="PIRSR602401-1"/>
    </source>
</evidence>
<dbReference type="PRINTS" id="PR00463">
    <property type="entry name" value="EP450I"/>
</dbReference>
<evidence type="ECO:0000313" key="13">
    <source>
        <dbReference type="Proteomes" id="UP000663888"/>
    </source>
</evidence>
<feature type="binding site" description="axial binding residue" evidence="9">
    <location>
        <position position="145"/>
    </location>
    <ligand>
        <name>heme</name>
        <dbReference type="ChEBI" id="CHEBI:30413"/>
    </ligand>
    <ligandPart>
        <name>Fe</name>
        <dbReference type="ChEBI" id="CHEBI:18248"/>
    </ligandPart>
</feature>
<dbReference type="PROSITE" id="PS00086">
    <property type="entry name" value="CYTOCHROME_P450"/>
    <property type="match status" value="1"/>
</dbReference>
<evidence type="ECO:0000256" key="7">
    <source>
        <dbReference type="ARBA" id="ARBA00023004"/>
    </source>
</evidence>
<evidence type="ECO:0000256" key="4">
    <source>
        <dbReference type="ARBA" id="ARBA00022617"/>
    </source>
</evidence>
<dbReference type="GO" id="GO:0005506">
    <property type="term" value="F:iron ion binding"/>
    <property type="evidence" value="ECO:0007669"/>
    <property type="project" value="InterPro"/>
</dbReference>
<dbReference type="SUPFAM" id="SSF48264">
    <property type="entry name" value="Cytochrome P450"/>
    <property type="match status" value="1"/>
</dbReference>
<dbReference type="InterPro" id="IPR001128">
    <property type="entry name" value="Cyt_P450"/>
</dbReference>
<evidence type="ECO:0000256" key="6">
    <source>
        <dbReference type="ARBA" id="ARBA00023002"/>
    </source>
</evidence>
<comment type="cofactor">
    <cofactor evidence="1 9">
        <name>heme</name>
        <dbReference type="ChEBI" id="CHEBI:30413"/>
    </cofactor>
</comment>
<proteinExistence type="inferred from homology"/>
<keyword evidence="11" id="KW-0812">Transmembrane</keyword>
<protein>
    <recommendedName>
        <fullName evidence="14">O-methylsterigmatocystin oxidoreductase</fullName>
    </recommendedName>
</protein>
<feature type="transmembrane region" description="Helical" evidence="11">
    <location>
        <begin position="6"/>
        <end position="28"/>
    </location>
</feature>
<keyword evidence="4 9" id="KW-0349">Heme</keyword>
<evidence type="ECO:0000256" key="11">
    <source>
        <dbReference type="SAM" id="Phobius"/>
    </source>
</evidence>
<dbReference type="InterPro" id="IPR050364">
    <property type="entry name" value="Cytochrome_P450_fung"/>
</dbReference>
<comment type="caution">
    <text evidence="12">The sequence shown here is derived from an EMBL/GenBank/DDBJ whole genome shotgun (WGS) entry which is preliminary data.</text>
</comment>
<dbReference type="PANTHER" id="PTHR46300:SF7">
    <property type="entry name" value="P450, PUTATIVE (EUROFUNG)-RELATED"/>
    <property type="match status" value="1"/>
</dbReference>
<keyword evidence="11" id="KW-0472">Membrane</keyword>
<evidence type="ECO:0000256" key="5">
    <source>
        <dbReference type="ARBA" id="ARBA00022723"/>
    </source>
</evidence>
<dbReference type="GO" id="GO:0004497">
    <property type="term" value="F:monooxygenase activity"/>
    <property type="evidence" value="ECO:0007669"/>
    <property type="project" value="UniProtKB-KW"/>
</dbReference>
<evidence type="ECO:0000256" key="10">
    <source>
        <dbReference type="RuleBase" id="RU000461"/>
    </source>
</evidence>
<dbReference type="PANTHER" id="PTHR46300">
    <property type="entry name" value="P450, PUTATIVE (EUROFUNG)-RELATED-RELATED"/>
    <property type="match status" value="1"/>
</dbReference>
<evidence type="ECO:0008006" key="14">
    <source>
        <dbReference type="Google" id="ProtNLM"/>
    </source>
</evidence>
<dbReference type="EMBL" id="CAJMWX010001413">
    <property type="protein sequence ID" value="CAE6487567.1"/>
    <property type="molecule type" value="Genomic_DNA"/>
</dbReference>
<name>A0A8H3CJ64_9AGAM</name>
<dbReference type="AlphaFoldDB" id="A0A8H3CJ64"/>
<accession>A0A8H3CJ64</accession>
<evidence type="ECO:0000256" key="8">
    <source>
        <dbReference type="ARBA" id="ARBA00023033"/>
    </source>
</evidence>
<keyword evidence="6 10" id="KW-0560">Oxidoreductase</keyword>
<dbReference type="Pfam" id="PF00067">
    <property type="entry name" value="p450"/>
    <property type="match status" value="1"/>
</dbReference>
<keyword evidence="11" id="KW-1133">Transmembrane helix</keyword>
<organism evidence="12 13">
    <name type="scientific">Rhizoctonia solani</name>
    <dbReference type="NCBI Taxonomy" id="456999"/>
    <lineage>
        <taxon>Eukaryota</taxon>
        <taxon>Fungi</taxon>
        <taxon>Dikarya</taxon>
        <taxon>Basidiomycota</taxon>
        <taxon>Agaricomycotina</taxon>
        <taxon>Agaricomycetes</taxon>
        <taxon>Cantharellales</taxon>
        <taxon>Ceratobasidiaceae</taxon>
        <taxon>Rhizoctonia</taxon>
    </lineage>
</organism>
<dbReference type="InterPro" id="IPR036396">
    <property type="entry name" value="Cyt_P450_sf"/>
</dbReference>
<sequence length="224" mass="25256">MDCSILISGGSTTTVGLIWSFVLMISLYPETAKLAQDEIDTIVGRDRIPELKDRESMPYMEALLQEVMRLCPVGPLGIPHTTTQDIVLGGYRIPKNTAINPNIWAMLRDPKHFSSPYTFDPSRYLKPVPDPDPRKFVFGFGRRVCPGQHVANNTSWIMCAGILSIFDLKPGGELLKEVEQLGGRESMELYKLFKPYLVYDPYPFTCNFVPRDKAALELLRNSTP</sequence>
<evidence type="ECO:0000256" key="3">
    <source>
        <dbReference type="ARBA" id="ARBA00010617"/>
    </source>
</evidence>
<comment type="pathway">
    <text evidence="2">Secondary metabolite biosynthesis.</text>
</comment>
<keyword evidence="5 9" id="KW-0479">Metal-binding</keyword>
<dbReference type="InterPro" id="IPR017972">
    <property type="entry name" value="Cyt_P450_CS"/>
</dbReference>
<comment type="similarity">
    <text evidence="3 10">Belongs to the cytochrome P450 family.</text>
</comment>
<evidence type="ECO:0000256" key="1">
    <source>
        <dbReference type="ARBA" id="ARBA00001971"/>
    </source>
</evidence>
<dbReference type="InterPro" id="IPR002401">
    <property type="entry name" value="Cyt_P450_E_grp-I"/>
</dbReference>
<keyword evidence="8 10" id="KW-0503">Monooxygenase</keyword>
<gene>
    <name evidence="12" type="ORF">RDB_LOCUS134164</name>
</gene>